<feature type="region of interest" description="Disordered" evidence="5">
    <location>
        <begin position="707"/>
        <end position="770"/>
    </location>
</feature>
<feature type="compositionally biased region" description="Basic and acidic residues" evidence="5">
    <location>
        <begin position="147"/>
        <end position="158"/>
    </location>
</feature>
<dbReference type="GO" id="GO:0006357">
    <property type="term" value="P:regulation of transcription by RNA polymerase II"/>
    <property type="evidence" value="ECO:0007669"/>
    <property type="project" value="TreeGrafter"/>
</dbReference>
<feature type="region of interest" description="Disordered" evidence="5">
    <location>
        <begin position="1740"/>
        <end position="1779"/>
    </location>
</feature>
<dbReference type="InterPro" id="IPR034732">
    <property type="entry name" value="EPHD"/>
</dbReference>
<feature type="domain" description="PHD-type" evidence="6">
    <location>
        <begin position="1752"/>
        <end position="1866"/>
    </location>
</feature>
<feature type="region of interest" description="Disordered" evidence="5">
    <location>
        <begin position="1345"/>
        <end position="1370"/>
    </location>
</feature>
<feature type="compositionally biased region" description="Basic residues" evidence="5">
    <location>
        <begin position="1507"/>
        <end position="1525"/>
    </location>
</feature>
<evidence type="ECO:0000256" key="5">
    <source>
        <dbReference type="SAM" id="MobiDB-lite"/>
    </source>
</evidence>
<feature type="region of interest" description="Disordered" evidence="5">
    <location>
        <begin position="1503"/>
        <end position="1570"/>
    </location>
</feature>
<dbReference type="PANTHER" id="PTHR14955">
    <property type="entry name" value="RETINOIC ACID INDUCED 1/TRANSCRIPTION FACTOR 20"/>
    <property type="match status" value="1"/>
</dbReference>
<feature type="region of interest" description="Disordered" evidence="5">
    <location>
        <begin position="952"/>
        <end position="1315"/>
    </location>
</feature>
<feature type="region of interest" description="Disordered" evidence="5">
    <location>
        <begin position="890"/>
        <end position="940"/>
    </location>
</feature>
<sequence length="1869" mass="203818">GLNGEGLALHGAPRIQQVSPQDRKHSTTVPADTRHDDPQPSPDRTRSHHLPPGINQEVLCNPAKLKEANEVASVDGCIDGSSDSRRVQSGSESEGDQKTRHRRKQEQPRRQSVIYPITAQPEGAAGGGGDSSSDDSQGFDVLLTRNTVERRDSPHDSLRSNSPADPALRLPIPREAFSNQGMSQAMSHALAHPFLAAHLNANQLLQMTHTPPSGKVDVPPQPLQQLQVRTDLLEPHPKEPETYPIQEPQRSLTQLQITQQEVDINSIRTNNAPVEGTTAPVKKRRCSPRYLENDTASVGDASGTSTISEVGRSDGVENIASIGVSLSAEESATHTLSASIDSNPINGVRAASEDEVKSVSGSSSNNLLLNVSAENCEVDNSVHKTLGKNDQEYFNGDNEIFDNVRKNNRKRKSESESVTEMEYQCDGPLEECGDTKRRTRQKRAVSYVEDGTDPVLEMNEDSSPDATPLKKKGRRSKDIRDKVDGESNPSPEQQTPIEPPITPPILTTDDSQSKSSSNSPMVGRRGRGVLRGVSRGRGRQLVPLSQDFASVTEPLHVDTTLITEPDLRVPGPPPITPSSCSPDVYDFNDTDSDGVGRGKKGKRGRKKGSGLKKNARSPLEIAKSSISPRPREPHAKSPRSPKFFSSSRSPMSERNKEWLRGISPPVKDLSKTLAEMSSSESTTVSLLQESSVDIGKIIPLSVDILTQDSQSGDAPPVDNAAKTDAHVVSPRRSSRRNKTRDNQELLTAKGNESTDSNLRSSPSGNLKNNTSFSGLILDGAQNRDDKDEKALALAATLSQPVNGLGSPSSRIRKRGRRSGDQLLPDQQTNTDETQTLLMQENGKKPPLDRLAHPEESPSKCDISLKVDCVNKITKTPDIVLECVLDSGAAEIRCPPTKPAGSKNRAKGRGKGKKKKPGKSPKVKCTQMKDEVSQEPTVLPHTTEHYDTVPEDAHQENTHCSGTTVEGESSYFKDRALIQESSTSEPSSPVRDVAKHDGNQRKSRTKRSADYHLVQSNLTAADDIPDAPDLSCQNSIGENTTVIGQTEELESRGRRLRTRRTSAKQDAKSESHDVKTEINDGKSESQERKVEALDRKSGAQEEKFEAQNGKFEGQDGIPEVRDSSSEVQDGSSEAHDRKAENHENQAEVQDLKIEIETQDKKPESHEEKSETEAKKSETREKKSKIQAEKCEIQALKSEIPTLKFETQNTPSEDQVVNNEAKGTDSDAKGADKEGKNTNNEGKGADNEASDTKSDIPSGKCETQTSKSEIQDTIVSIEDTKAESGNAGLETPIVQTKVPDVLSEPIERKSKPTSLPTQASDDLEVLCTFNSLEVSAVTEPSINLNTLESSSMAAPPPDALAAPPPDALEVPQGTDVDVDAETVENIAKFLEETASNIPAATEESYIEKRPKRSSRPPRKMDENEMNDLLMLLNMEDEESEDEDYVPKDLDNFDSMAESDEGGDSDGNDYREDDGDSSGCESRGSGSLGNLLSMASDSGGCNDFVPTTLKHGKGPAKQKGLKKDRGKKGKTDTSSAKKGKVIKGKVKSCSKSRNDDSELRKKNEDGRRKGETYERRGPFIRLDKTRSREVIVNAPHRDEDEQEKTVRKTSIQFYCKIEAKQKTAKVGYNSTLHNNYDAFSKDTSWYCSLCKNYSHSCKLGDLYGPYFIEGLTLLKKQYPQVLEGQVVESSSPTEVGKLKRRTQRRESVSDGSLETRKLELGGSSPPWRFIPAATPARMLGRPATKEAPQQLPDHPNSAASANTKEASREDVVTPPAAPSVARPPGTECWVHEACLLWAPGVHINNSKLCGLEESVIHAQDSICSNCSEAGATVACLGKGCSLMVHVPCATQLQWTLDHHSFKSLCPKHTKLT</sequence>
<evidence type="ECO:0000256" key="1">
    <source>
        <dbReference type="ARBA" id="ARBA00022553"/>
    </source>
</evidence>
<feature type="compositionally biased region" description="Basic and acidic residues" evidence="5">
    <location>
        <begin position="1131"/>
        <end position="1190"/>
    </location>
</feature>
<feature type="compositionally biased region" description="Basic residues" evidence="5">
    <location>
        <begin position="524"/>
        <end position="538"/>
    </location>
</feature>
<keyword evidence="2" id="KW-0479">Metal-binding</keyword>
<dbReference type="InterPro" id="IPR052440">
    <property type="entry name" value="Trans_Reg/Chrom_Remod"/>
</dbReference>
<feature type="compositionally biased region" description="Basic and acidic residues" evidence="5">
    <location>
        <begin position="1220"/>
        <end position="1234"/>
    </location>
</feature>
<feature type="region of interest" description="Disordered" evidence="5">
    <location>
        <begin position="1683"/>
        <end position="1719"/>
    </location>
</feature>
<feature type="compositionally biased region" description="Basic residues" evidence="5">
    <location>
        <begin position="903"/>
        <end position="921"/>
    </location>
</feature>
<dbReference type="GO" id="GO:0008270">
    <property type="term" value="F:zinc ion binding"/>
    <property type="evidence" value="ECO:0007669"/>
    <property type="project" value="UniProtKB-KW"/>
</dbReference>
<dbReference type="Pfam" id="PF13771">
    <property type="entry name" value="zf-HC5HC2H"/>
    <property type="match status" value="1"/>
</dbReference>
<evidence type="ECO:0000313" key="8">
    <source>
        <dbReference type="Proteomes" id="UP001445076"/>
    </source>
</evidence>
<feature type="compositionally biased region" description="Basic residues" evidence="5">
    <location>
        <begin position="597"/>
        <end position="615"/>
    </location>
</feature>
<accession>A0AAW0VYG8</accession>
<evidence type="ECO:0000259" key="6">
    <source>
        <dbReference type="PROSITE" id="PS51805"/>
    </source>
</evidence>
<keyword evidence="3" id="KW-0863">Zinc-finger</keyword>
<organism evidence="7 8">
    <name type="scientific">Cherax quadricarinatus</name>
    <name type="common">Australian red claw crayfish</name>
    <dbReference type="NCBI Taxonomy" id="27406"/>
    <lineage>
        <taxon>Eukaryota</taxon>
        <taxon>Metazoa</taxon>
        <taxon>Ecdysozoa</taxon>
        <taxon>Arthropoda</taxon>
        <taxon>Crustacea</taxon>
        <taxon>Multicrustacea</taxon>
        <taxon>Malacostraca</taxon>
        <taxon>Eumalacostraca</taxon>
        <taxon>Eucarida</taxon>
        <taxon>Decapoda</taxon>
        <taxon>Pleocyemata</taxon>
        <taxon>Astacidea</taxon>
        <taxon>Parastacoidea</taxon>
        <taxon>Parastacidae</taxon>
        <taxon>Cherax</taxon>
    </lineage>
</organism>
<feature type="compositionally biased region" description="Basic and acidic residues" evidence="5">
    <location>
        <begin position="1241"/>
        <end position="1252"/>
    </location>
</feature>
<feature type="compositionally biased region" description="Basic and acidic residues" evidence="5">
    <location>
        <begin position="1062"/>
        <end position="1104"/>
    </location>
</feature>
<evidence type="ECO:0000313" key="7">
    <source>
        <dbReference type="EMBL" id="KAK8722040.1"/>
    </source>
</evidence>
<feature type="compositionally biased region" description="Polar residues" evidence="5">
    <location>
        <begin position="957"/>
        <end position="966"/>
    </location>
</feature>
<feature type="compositionally biased region" description="Acidic residues" evidence="5">
    <location>
        <begin position="1432"/>
        <end position="1441"/>
    </location>
</feature>
<feature type="compositionally biased region" description="Low complexity" evidence="5">
    <location>
        <begin position="1481"/>
        <end position="1490"/>
    </location>
</feature>
<dbReference type="PROSITE" id="PS51805">
    <property type="entry name" value="EPHD"/>
    <property type="match status" value="1"/>
</dbReference>
<dbReference type="InterPro" id="IPR013083">
    <property type="entry name" value="Znf_RING/FYVE/PHD"/>
</dbReference>
<keyword evidence="1" id="KW-0597">Phosphoprotein</keyword>
<feature type="region of interest" description="Disordered" evidence="5">
    <location>
        <begin position="800"/>
        <end position="830"/>
    </location>
</feature>
<feature type="compositionally biased region" description="Polar residues" evidence="5">
    <location>
        <begin position="1259"/>
        <end position="1272"/>
    </location>
</feature>
<evidence type="ECO:0000256" key="4">
    <source>
        <dbReference type="ARBA" id="ARBA00022833"/>
    </source>
</evidence>
<proteinExistence type="predicted"/>
<feature type="compositionally biased region" description="Low complexity" evidence="5">
    <location>
        <begin position="513"/>
        <end position="523"/>
    </location>
</feature>
<feature type="compositionally biased region" description="Basic and acidic residues" evidence="5">
    <location>
        <begin position="476"/>
        <end position="485"/>
    </location>
</feature>
<dbReference type="GO" id="GO:0005634">
    <property type="term" value="C:nucleus"/>
    <property type="evidence" value="ECO:0007669"/>
    <property type="project" value="TreeGrafter"/>
</dbReference>
<feature type="non-terminal residue" evidence="7">
    <location>
        <position position="1"/>
    </location>
</feature>
<dbReference type="EMBL" id="JARKIK010000097">
    <property type="protein sequence ID" value="KAK8722040.1"/>
    <property type="molecule type" value="Genomic_DNA"/>
</dbReference>
<keyword evidence="8" id="KW-1185">Reference proteome</keyword>
<feature type="region of interest" description="Disordered" evidence="5">
    <location>
        <begin position="73"/>
        <end position="168"/>
    </location>
</feature>
<feature type="compositionally biased region" description="Polar residues" evidence="5">
    <location>
        <begin position="1203"/>
        <end position="1216"/>
    </location>
</feature>
<reference evidence="7 8" key="1">
    <citation type="journal article" date="2024" name="BMC Genomics">
        <title>Genome assembly of redclaw crayfish (Cherax quadricarinatus) provides insights into its immune adaptation and hypoxia tolerance.</title>
        <authorList>
            <person name="Liu Z."/>
            <person name="Zheng J."/>
            <person name="Li H."/>
            <person name="Fang K."/>
            <person name="Wang S."/>
            <person name="He J."/>
            <person name="Zhou D."/>
            <person name="Weng S."/>
            <person name="Chi M."/>
            <person name="Gu Z."/>
            <person name="He J."/>
            <person name="Li F."/>
            <person name="Wang M."/>
        </authorList>
    </citation>
    <scope>NUCLEOTIDE SEQUENCE [LARGE SCALE GENOMIC DNA]</scope>
    <source>
        <strain evidence="7">ZL_2023a</strain>
    </source>
</reference>
<name>A0AAW0VYG8_CHEQU</name>
<evidence type="ECO:0000256" key="3">
    <source>
        <dbReference type="ARBA" id="ARBA00022771"/>
    </source>
</evidence>
<dbReference type="Gene3D" id="3.30.40.10">
    <property type="entry name" value="Zinc/RING finger domain, C3HC4 (zinc finger)"/>
    <property type="match status" value="1"/>
</dbReference>
<protein>
    <recommendedName>
        <fullName evidence="6">PHD-type domain-containing protein</fullName>
    </recommendedName>
</protein>
<keyword evidence="4" id="KW-0862">Zinc</keyword>
<feature type="compositionally biased region" description="Polar residues" evidence="5">
    <location>
        <begin position="1030"/>
        <end position="1043"/>
    </location>
</feature>
<feature type="region of interest" description="Disordered" evidence="5">
    <location>
        <begin position="271"/>
        <end position="312"/>
    </location>
</feature>
<feature type="compositionally biased region" description="Basic and acidic residues" evidence="5">
    <location>
        <begin position="1549"/>
        <end position="1570"/>
    </location>
</feature>
<feature type="compositionally biased region" description="Low complexity" evidence="5">
    <location>
        <begin position="638"/>
        <end position="649"/>
    </location>
</feature>
<feature type="region of interest" description="Disordered" evidence="5">
    <location>
        <begin position="429"/>
        <end position="664"/>
    </location>
</feature>
<feature type="compositionally biased region" description="Basic residues" evidence="5">
    <location>
        <begin position="1534"/>
        <end position="1547"/>
    </location>
</feature>
<feature type="compositionally biased region" description="Polar residues" evidence="5">
    <location>
        <begin position="750"/>
        <end position="770"/>
    </location>
</feature>
<feature type="region of interest" description="Disordered" evidence="5">
    <location>
        <begin position="1387"/>
        <end position="1490"/>
    </location>
</feature>
<feature type="compositionally biased region" description="Pro residues" evidence="5">
    <location>
        <begin position="1352"/>
        <end position="1364"/>
    </location>
</feature>
<evidence type="ECO:0000256" key="2">
    <source>
        <dbReference type="ARBA" id="ARBA00022723"/>
    </source>
</evidence>
<dbReference type="PANTHER" id="PTHR14955:SF4">
    <property type="entry name" value="PHD-TYPE DOMAIN-CONTAINING PROTEIN"/>
    <property type="match status" value="1"/>
</dbReference>
<feature type="compositionally biased region" description="Acidic residues" evidence="5">
    <location>
        <begin position="1454"/>
        <end position="1473"/>
    </location>
</feature>
<comment type="caution">
    <text evidence="7">The sequence shown here is derived from an EMBL/GenBank/DDBJ whole genome shotgun (WGS) entry which is preliminary data.</text>
</comment>
<feature type="compositionally biased region" description="Basic and acidic residues" evidence="5">
    <location>
        <begin position="1701"/>
        <end position="1716"/>
    </location>
</feature>
<feature type="region of interest" description="Disordered" evidence="5">
    <location>
        <begin position="1"/>
        <end position="56"/>
    </location>
</feature>
<dbReference type="Proteomes" id="UP001445076">
    <property type="component" value="Unassembled WGS sequence"/>
</dbReference>
<gene>
    <name evidence="7" type="ORF">OTU49_012445</name>
</gene>